<protein>
    <submittedName>
        <fullName evidence="1">Uncharacterized protein</fullName>
    </submittedName>
</protein>
<reference evidence="1" key="1">
    <citation type="submission" date="2022-05" db="EMBL/GenBank/DDBJ databases">
        <title>Chromosome-level genome of Chaenocephalus aceratus.</title>
        <authorList>
            <person name="Park H."/>
        </authorList>
    </citation>
    <scope>NUCLEOTIDE SEQUENCE</scope>
    <source>
        <strain evidence="1">KU_202001</strain>
    </source>
</reference>
<dbReference type="EMBL" id="CM043805">
    <property type="protein sequence ID" value="KAI4805180.1"/>
    <property type="molecule type" value="Genomic_DNA"/>
</dbReference>
<proteinExistence type="predicted"/>
<keyword evidence="2" id="KW-1185">Reference proteome</keyword>
<name>A0ACB9VXC1_CHAAC</name>
<evidence type="ECO:0000313" key="2">
    <source>
        <dbReference type="Proteomes" id="UP001057452"/>
    </source>
</evidence>
<accession>A0ACB9VXC1</accession>
<sequence>MKDMPSVLKSTFREDMSDILFKLGFMALESTEMHVDQRLLLYSGLMDVNDKSSVLEQLYNINHSEFSKLSIEELKELQCDLQSGVSKSKDKQEYQRKLKSLPIFETIHGTRVRIDGTKEVFILNSTYSKTFPDLFSLSDSNSTFLKYSHANISLSDTLKIQIMTDLEYFMKFILPVVHTLTGMQKLHCLKLLLTPQFMYCECRDTIISSMKAVQLIANSQGTLEKASYFFDDNVVLYTKCLPKERFVPERFWTDLCEGLPLPDPHKLLRDLGMKHVVSKDDIIHFAHQLESEAKGNGDLKDLEPKSSLIFKAALNIVIEDKREQEMFLEEMADIKFIFPVKIQKELQNFHQPFVAERTAVKIRGSLIDTEAKHQELIWSSMPIIHLSVYKSKEVLEKMNKAGAHEQPPPNCVTSNMRNISQSPCKDQKLIKTRAEVFRSAYAYLQANTFEVQTLAGLPVVLVEKDKELAKPDDTSFSLPHEREFRPYLYKISPKDVIFSMFFKQIGVKDTPTAVQYCNVLAAVYADSCEKPHPHPNQQQTVKRAVEQFFLLINTEENQSLVDNSMTLYLPAVDGKVNILELKQLLVLAHLLTCDNMQDVLETLAKNGILDSAETQSIFHNQPAPGTEIHVEWHDSLDMNILNNFEEGEYVGYSTNNKYIYAVIVEELPGQSGPYSHRYKIEIGEDEPIEVSCLDLYQFKRQNKPEPKGSSAASTSADTSCMDMVPLEGAVPHSSKPSTTSSSSTRSSPASLEEAKMEIDKCLKDIWTLPEEEKHKAIKRLYLRWHPDKNLDCIPLATEAFKYLQNQIAELSKGKGKGQNTGSSYSSGRSDFRNFYDEWNQEARHHRNARDGFSRSNRSYNFWEHNKNVPRPNKEEAQRWRRQARCDLDAASKDVSGASTEWCLFKVHQAVEKSLTAAKYKRDGQHPTSSSILSLAAEVSLFNLKLRVLPQIVRNLKALGVDDKKTQYPNCHPFPHIPNEQFKPENALLALESASELLSLVEEYVN</sequence>
<gene>
    <name evidence="1" type="ORF">KUCAC02_009808</name>
</gene>
<comment type="caution">
    <text evidence="1">The sequence shown here is derived from an EMBL/GenBank/DDBJ whole genome shotgun (WGS) entry which is preliminary data.</text>
</comment>
<organism evidence="1 2">
    <name type="scientific">Chaenocephalus aceratus</name>
    <name type="common">Blackfin icefish</name>
    <name type="synonym">Chaenichthys aceratus</name>
    <dbReference type="NCBI Taxonomy" id="36190"/>
    <lineage>
        <taxon>Eukaryota</taxon>
        <taxon>Metazoa</taxon>
        <taxon>Chordata</taxon>
        <taxon>Craniata</taxon>
        <taxon>Vertebrata</taxon>
        <taxon>Euteleostomi</taxon>
        <taxon>Actinopterygii</taxon>
        <taxon>Neopterygii</taxon>
        <taxon>Teleostei</taxon>
        <taxon>Neoteleostei</taxon>
        <taxon>Acanthomorphata</taxon>
        <taxon>Eupercaria</taxon>
        <taxon>Perciformes</taxon>
        <taxon>Notothenioidei</taxon>
        <taxon>Channichthyidae</taxon>
        <taxon>Chaenocephalus</taxon>
    </lineage>
</organism>
<evidence type="ECO:0000313" key="1">
    <source>
        <dbReference type="EMBL" id="KAI4805180.1"/>
    </source>
</evidence>
<dbReference type="Proteomes" id="UP001057452">
    <property type="component" value="Chromosome 21"/>
</dbReference>